<dbReference type="InterPro" id="IPR051963">
    <property type="entry name" value="Adhesion_GPCR_A"/>
</dbReference>
<dbReference type="InterPro" id="IPR000832">
    <property type="entry name" value="GPCR_2_secretin-like"/>
</dbReference>
<protein>
    <submittedName>
        <fullName evidence="9">Adhesion G protein-coupled receptor A1a</fullName>
    </submittedName>
</protein>
<feature type="region of interest" description="Disordered" evidence="7">
    <location>
        <begin position="471"/>
        <end position="522"/>
    </location>
</feature>
<dbReference type="Gene3D" id="1.20.1070.10">
    <property type="entry name" value="Rhodopsin 7-helix transmembrane proteins"/>
    <property type="match status" value="1"/>
</dbReference>
<dbReference type="GO" id="GO:0098978">
    <property type="term" value="C:glutamatergic synapse"/>
    <property type="evidence" value="ECO:0007669"/>
    <property type="project" value="TreeGrafter"/>
</dbReference>
<feature type="transmembrane region" description="Helical" evidence="8">
    <location>
        <begin position="101"/>
        <end position="123"/>
    </location>
</feature>
<feature type="region of interest" description="Disordered" evidence="7">
    <location>
        <begin position="375"/>
        <end position="400"/>
    </location>
</feature>
<feature type="transmembrane region" description="Helical" evidence="8">
    <location>
        <begin position="260"/>
        <end position="279"/>
    </location>
</feature>
<name>A0A8C9X1D8_SANLU</name>
<dbReference type="GeneTree" id="ENSGT00940000160175"/>
<gene>
    <name evidence="9" type="primary">adgra1a</name>
</gene>
<evidence type="ECO:0000313" key="9">
    <source>
        <dbReference type="Ensembl" id="ENSSLUP00000003515.1"/>
    </source>
</evidence>
<evidence type="ECO:0000256" key="3">
    <source>
        <dbReference type="ARBA" id="ARBA00022692"/>
    </source>
</evidence>
<evidence type="ECO:0000256" key="8">
    <source>
        <dbReference type="SAM" id="Phobius"/>
    </source>
</evidence>
<comment type="similarity">
    <text evidence="2">Belongs to the G-protein coupled receptor 2 family. Adhesion G-protein coupled receptor (ADGR) subfamily.</text>
</comment>
<feature type="transmembrane region" description="Helical" evidence="8">
    <location>
        <begin position="59"/>
        <end position="80"/>
    </location>
</feature>
<dbReference type="Proteomes" id="UP000694568">
    <property type="component" value="Unplaced"/>
</dbReference>
<sequence length="522" mass="57884">MCDLKRVLSFPPYPGDYLHPVVYACTAVMLLCLLLLSVFAQFMVWLIPLYIKFMYKTLIHPHVGIVLHYASLSTMLWLTFTARNICKDVRSKVIICLPTPLGFYLVSDGVPLMIVGVTAAFGMDNYGSRDDALYCWMAWEPSLGGFYAPMGLLVLVMSVYFLCTYIQLKRHPEKKYELRVLSEEQQQLSFSESNHHCHTDTGGVSGPSGDCPPFATGVSVLANEHSFKSQLRATAFTLFLYLSTWALGALAVSMGHFLDMIFSCLYGAFCVTLGLFLLIQHCAKRDDVWHRWWACCPSKSKSEDGNGDGQSQRQELHQPHCHLSSPCSGKHPLLSPHIVQSSYHKMTPHSQSPAPNHTGPCCVAVMSPVTANPISPLAEPVSSPRPQSLSDELPRPALPLQSCLNDRTKSRSFNRPRPCLQDYRSHMASVSMDGSVHSSHLDSPHAVHHLEGSPLVSVSPQPDLQLPCPSPHLDKNTLPRQHGTFSRRGTIGRNMSLQEDSLFGSDAPGNIRTGPWKNETTV</sequence>
<dbReference type="AlphaFoldDB" id="A0A8C9X1D8"/>
<keyword evidence="4 8" id="KW-1133">Transmembrane helix</keyword>
<evidence type="ECO:0000256" key="5">
    <source>
        <dbReference type="ARBA" id="ARBA00023136"/>
    </source>
</evidence>
<evidence type="ECO:0000256" key="4">
    <source>
        <dbReference type="ARBA" id="ARBA00022989"/>
    </source>
</evidence>
<dbReference type="Pfam" id="PF00002">
    <property type="entry name" value="7tm_2"/>
    <property type="match status" value="1"/>
</dbReference>
<feature type="transmembrane region" description="Helical" evidence="8">
    <location>
        <begin position="21"/>
        <end position="47"/>
    </location>
</feature>
<evidence type="ECO:0000313" key="10">
    <source>
        <dbReference type="Proteomes" id="UP000694568"/>
    </source>
</evidence>
<feature type="transmembrane region" description="Helical" evidence="8">
    <location>
        <begin position="233"/>
        <end position="254"/>
    </location>
</feature>
<keyword evidence="3 8" id="KW-0812">Transmembrane</keyword>
<accession>A0A8C9X1D8</accession>
<reference evidence="9" key="2">
    <citation type="submission" date="2025-09" db="UniProtKB">
        <authorList>
            <consortium name="Ensembl"/>
        </authorList>
    </citation>
    <scope>IDENTIFICATION</scope>
</reference>
<evidence type="ECO:0000256" key="7">
    <source>
        <dbReference type="SAM" id="MobiDB-lite"/>
    </source>
</evidence>
<keyword evidence="6" id="KW-0675">Receptor</keyword>
<reference evidence="9" key="1">
    <citation type="submission" date="2025-08" db="UniProtKB">
        <authorList>
            <consortium name="Ensembl"/>
        </authorList>
    </citation>
    <scope>IDENTIFICATION</scope>
</reference>
<evidence type="ECO:0000256" key="2">
    <source>
        <dbReference type="ARBA" id="ARBA00007343"/>
    </source>
</evidence>
<dbReference type="GO" id="GO:0014069">
    <property type="term" value="C:postsynaptic density"/>
    <property type="evidence" value="ECO:0007669"/>
    <property type="project" value="TreeGrafter"/>
</dbReference>
<dbReference type="GO" id="GO:0005886">
    <property type="term" value="C:plasma membrane"/>
    <property type="evidence" value="ECO:0007669"/>
    <property type="project" value="TreeGrafter"/>
</dbReference>
<organism evidence="9 10">
    <name type="scientific">Sander lucioperca</name>
    <name type="common">Pike-perch</name>
    <name type="synonym">Perca lucioperca</name>
    <dbReference type="NCBI Taxonomy" id="283035"/>
    <lineage>
        <taxon>Eukaryota</taxon>
        <taxon>Metazoa</taxon>
        <taxon>Chordata</taxon>
        <taxon>Craniata</taxon>
        <taxon>Vertebrata</taxon>
        <taxon>Euteleostomi</taxon>
        <taxon>Actinopterygii</taxon>
        <taxon>Neopterygii</taxon>
        <taxon>Teleostei</taxon>
        <taxon>Neoteleostei</taxon>
        <taxon>Acanthomorphata</taxon>
        <taxon>Eupercaria</taxon>
        <taxon>Perciformes</taxon>
        <taxon>Percoidei</taxon>
        <taxon>Percidae</taxon>
        <taxon>Luciopercinae</taxon>
        <taxon>Sander</taxon>
    </lineage>
</organism>
<dbReference type="PANTHER" id="PTHR45930">
    <property type="entry name" value="G-PROTEIN COUPLED RECEPTOR 124-LIKE PROTEIN"/>
    <property type="match status" value="1"/>
</dbReference>
<evidence type="ECO:0000256" key="6">
    <source>
        <dbReference type="ARBA" id="ARBA00023170"/>
    </source>
</evidence>
<feature type="transmembrane region" description="Helical" evidence="8">
    <location>
        <begin position="143"/>
        <end position="166"/>
    </location>
</feature>
<dbReference type="PANTHER" id="PTHR45930:SF3">
    <property type="entry name" value="ADHESION G PROTEIN-COUPLED RECEPTOR A1"/>
    <property type="match status" value="1"/>
</dbReference>
<dbReference type="GO" id="GO:0004930">
    <property type="term" value="F:G protein-coupled receptor activity"/>
    <property type="evidence" value="ECO:0007669"/>
    <property type="project" value="InterPro"/>
</dbReference>
<comment type="subcellular location">
    <subcellularLocation>
        <location evidence="1">Membrane</location>
        <topology evidence="1">Multi-pass membrane protein</topology>
    </subcellularLocation>
</comment>
<keyword evidence="10" id="KW-1185">Reference proteome</keyword>
<dbReference type="Ensembl" id="ENSSLUT00000003627.1">
    <property type="protein sequence ID" value="ENSSLUP00000003515.1"/>
    <property type="gene ID" value="ENSSLUG00000001518.1"/>
</dbReference>
<proteinExistence type="inferred from homology"/>
<evidence type="ECO:0000256" key="1">
    <source>
        <dbReference type="ARBA" id="ARBA00004141"/>
    </source>
</evidence>
<dbReference type="GO" id="GO:0007166">
    <property type="term" value="P:cell surface receptor signaling pathway"/>
    <property type="evidence" value="ECO:0007669"/>
    <property type="project" value="TreeGrafter"/>
</dbReference>
<keyword evidence="5 8" id="KW-0472">Membrane</keyword>